<organism evidence="1 2">
    <name type="scientific">Terribacillus saccharophilus</name>
    <dbReference type="NCBI Taxonomy" id="361277"/>
    <lineage>
        <taxon>Bacteria</taxon>
        <taxon>Bacillati</taxon>
        <taxon>Bacillota</taxon>
        <taxon>Bacilli</taxon>
        <taxon>Bacillales</taxon>
        <taxon>Bacillaceae</taxon>
        <taxon>Terribacillus</taxon>
    </lineage>
</organism>
<dbReference type="Proteomes" id="UP000216852">
    <property type="component" value="Unassembled WGS sequence"/>
</dbReference>
<gene>
    <name evidence="1" type="ORF">CHH48_10350</name>
</gene>
<reference evidence="1 2" key="1">
    <citation type="submission" date="2017-07" db="EMBL/GenBank/DDBJ databases">
        <title>Isolation and whole genome analysis of endospore-forming bacteria from heroin.</title>
        <authorList>
            <person name="Kalinowski J."/>
            <person name="Ahrens B."/>
            <person name="Al-Dilaimi A."/>
            <person name="Winkler A."/>
            <person name="Wibberg D."/>
            <person name="Schleenbecker U."/>
            <person name="Ruckert C."/>
            <person name="Wolfel R."/>
            <person name="Grass G."/>
        </authorList>
    </citation>
    <scope>NUCLEOTIDE SEQUENCE [LARGE SCALE GENOMIC DNA]</scope>
    <source>
        <strain evidence="1 2">7517-1</strain>
    </source>
</reference>
<comment type="caution">
    <text evidence="1">The sequence shown here is derived from an EMBL/GenBank/DDBJ whole genome shotgun (WGS) entry which is preliminary data.</text>
</comment>
<accession>A0ABX4GXP3</accession>
<proteinExistence type="predicted"/>
<dbReference type="RefSeq" id="WP_095219426.1">
    <property type="nucleotide sequence ID" value="NZ_NPBJ01000021.1"/>
</dbReference>
<evidence type="ECO:0000313" key="2">
    <source>
        <dbReference type="Proteomes" id="UP000216852"/>
    </source>
</evidence>
<evidence type="ECO:0008006" key="3">
    <source>
        <dbReference type="Google" id="ProtNLM"/>
    </source>
</evidence>
<sequence>MHNISVYGSCVSRDVFNSRFVPDHKEHFQLVSDQQHVSLISLMSPSIIIDTDHVEGDVSPFYQEVFKQDMNKSYLNKLIETQPNWLLLDFYTDAYYGACMLKDGTYITNKLWQYRKLNAFEQLSPIKSFSFKENTIEFLTLWKKAFDAFIREIDILSSSTKIIVNRAKFIDNLVVGGEETLLSNMRQDPFNIDHINYIWSMMDDYAITYHRAYALDFEKDNYHLIDTHPWGKFYVHYDETYYLNVRNKLIEIMK</sequence>
<keyword evidence="2" id="KW-1185">Reference proteome</keyword>
<evidence type="ECO:0000313" key="1">
    <source>
        <dbReference type="EMBL" id="PAD99646.1"/>
    </source>
</evidence>
<dbReference type="Pfam" id="PF19786">
    <property type="entry name" value="DUF6270"/>
    <property type="match status" value="1"/>
</dbReference>
<dbReference type="EMBL" id="NPBJ01000021">
    <property type="protein sequence ID" value="PAD99646.1"/>
    <property type="molecule type" value="Genomic_DNA"/>
</dbReference>
<name>A0ABX4GXP3_9BACI</name>
<dbReference type="InterPro" id="IPR046237">
    <property type="entry name" value="DUF6270"/>
</dbReference>
<protein>
    <recommendedName>
        <fullName evidence="3">Teichoic acid biosynthesis protein</fullName>
    </recommendedName>
</protein>